<comment type="caution">
    <text evidence="2">The sequence shown here is derived from an EMBL/GenBank/DDBJ whole genome shotgun (WGS) entry which is preliminary data.</text>
</comment>
<dbReference type="InterPro" id="IPR057736">
    <property type="entry name" value="SAF_PseI/NeuA/NeuB"/>
</dbReference>
<dbReference type="EMBL" id="BAAACI010000006">
    <property type="protein sequence ID" value="GAA0773250.1"/>
    <property type="molecule type" value="Genomic_DNA"/>
</dbReference>
<keyword evidence="3" id="KW-1185">Reference proteome</keyword>
<reference evidence="2 3" key="1">
    <citation type="journal article" date="2019" name="Int. J. Syst. Evol. Microbiol.">
        <title>The Global Catalogue of Microorganisms (GCM) 10K type strain sequencing project: providing services to taxonomists for standard genome sequencing and annotation.</title>
        <authorList>
            <consortium name="The Broad Institute Genomics Platform"/>
            <consortium name="The Broad Institute Genome Sequencing Center for Infectious Disease"/>
            <person name="Wu L."/>
            <person name="Ma J."/>
        </authorList>
    </citation>
    <scope>NUCLEOTIDE SEQUENCE [LARGE SCALE GENOMIC DNA]</scope>
    <source>
        <strain evidence="2 3">JCM 1417</strain>
    </source>
</reference>
<feature type="domain" description="AFP-like" evidence="1">
    <location>
        <begin position="279"/>
        <end position="335"/>
    </location>
</feature>
<organism evidence="2 3">
    <name type="scientific">Clostridium subterminale</name>
    <dbReference type="NCBI Taxonomy" id="1550"/>
    <lineage>
        <taxon>Bacteria</taxon>
        <taxon>Bacillati</taxon>
        <taxon>Bacillota</taxon>
        <taxon>Clostridia</taxon>
        <taxon>Eubacteriales</taxon>
        <taxon>Clostridiaceae</taxon>
        <taxon>Clostridium</taxon>
    </lineage>
</organism>
<dbReference type="InterPro" id="IPR013785">
    <property type="entry name" value="Aldolase_TIM"/>
</dbReference>
<dbReference type="RefSeq" id="WP_343826247.1">
    <property type="nucleotide sequence ID" value="NZ_BAAACI010000006.1"/>
</dbReference>
<dbReference type="Gene3D" id="3.90.1210.10">
    <property type="entry name" value="Antifreeze-like/N-acetylneuraminic acid synthase C-terminal domain"/>
    <property type="match status" value="1"/>
</dbReference>
<dbReference type="PANTHER" id="PTHR42966">
    <property type="entry name" value="N-ACETYLNEURAMINATE SYNTHASE"/>
    <property type="match status" value="1"/>
</dbReference>
<dbReference type="Proteomes" id="UP001501047">
    <property type="component" value="Unassembled WGS sequence"/>
</dbReference>
<dbReference type="NCBIfam" id="TIGR03569">
    <property type="entry name" value="NeuB_NnaB"/>
    <property type="match status" value="1"/>
</dbReference>
<protein>
    <submittedName>
        <fullName evidence="2">N-acetylneuraminate synthase</fullName>
    </submittedName>
</protein>
<dbReference type="SUPFAM" id="SSF51269">
    <property type="entry name" value="AFP III-like domain"/>
    <property type="match status" value="1"/>
</dbReference>
<dbReference type="Pfam" id="PF03102">
    <property type="entry name" value="NeuB"/>
    <property type="match status" value="1"/>
</dbReference>
<name>A0ABN1KQS1_CLOSU</name>
<dbReference type="InterPro" id="IPR013132">
    <property type="entry name" value="PseI/NeuA/B-like_N"/>
</dbReference>
<dbReference type="CDD" id="cd11615">
    <property type="entry name" value="SAF_NeuB_like"/>
    <property type="match status" value="1"/>
</dbReference>
<dbReference type="InterPro" id="IPR006190">
    <property type="entry name" value="SAF_AFP_Neu5Ac"/>
</dbReference>
<evidence type="ECO:0000313" key="2">
    <source>
        <dbReference type="EMBL" id="GAA0773250.1"/>
    </source>
</evidence>
<dbReference type="InterPro" id="IPR036732">
    <property type="entry name" value="AFP_Neu5c_C_sf"/>
</dbReference>
<dbReference type="InterPro" id="IPR051690">
    <property type="entry name" value="PseI-like"/>
</dbReference>
<dbReference type="PANTHER" id="PTHR42966:SF1">
    <property type="entry name" value="SIALIC ACID SYNTHASE"/>
    <property type="match status" value="1"/>
</dbReference>
<dbReference type="SUPFAM" id="SSF51569">
    <property type="entry name" value="Aldolase"/>
    <property type="match status" value="1"/>
</dbReference>
<gene>
    <name evidence="2" type="primary">neuB</name>
    <name evidence="2" type="ORF">GCM10008908_21140</name>
</gene>
<dbReference type="Pfam" id="PF08666">
    <property type="entry name" value="SAF"/>
    <property type="match status" value="1"/>
</dbReference>
<dbReference type="PROSITE" id="PS50844">
    <property type="entry name" value="AFP_LIKE"/>
    <property type="match status" value="1"/>
</dbReference>
<evidence type="ECO:0000259" key="1">
    <source>
        <dbReference type="PROSITE" id="PS50844"/>
    </source>
</evidence>
<dbReference type="InterPro" id="IPR020007">
    <property type="entry name" value="NeuB/NeuA"/>
</dbReference>
<dbReference type="Gene3D" id="3.20.20.70">
    <property type="entry name" value="Aldolase class I"/>
    <property type="match status" value="1"/>
</dbReference>
<dbReference type="SMART" id="SM00858">
    <property type="entry name" value="SAF"/>
    <property type="match status" value="1"/>
</dbReference>
<accession>A0ABN1KQS1</accession>
<proteinExistence type="predicted"/>
<dbReference type="InterPro" id="IPR013974">
    <property type="entry name" value="SAF"/>
</dbReference>
<sequence length="335" mass="36913">MSVFVIAEAGVNHNGSIEIAKKLVDMAVECGADAIKFQTFKAEECVGAYADKAEYQMENMPVKESQLDMVRKLELPFEEFRKLQSYCKEKEILFISTPDGTESLNFLVSLGVPIIKIGSTEVSNVEYLKEIGNTGKEIILSTGMSTLGEVEQAINILKSTGNKNIKIMHCTTDYPTAEEDVNVRAMVTMREAFKVPVGLSDHTIGNEAAVTAVALGAEFVEKHITLDNKMDGPDHKASMEPMEFKSYITAIRNAEKVLGDGIKRPTAREVLIMKDVRRSIVAKIDLAKGTVIEKTMLAYKRPGSGIKPELADVVAGRILKRDIHADELITWEDLG</sequence>
<evidence type="ECO:0000313" key="3">
    <source>
        <dbReference type="Proteomes" id="UP001501047"/>
    </source>
</evidence>